<proteinExistence type="predicted"/>
<feature type="region of interest" description="Disordered" evidence="1">
    <location>
        <begin position="65"/>
        <end position="94"/>
    </location>
</feature>
<reference evidence="2" key="1">
    <citation type="submission" date="2021-06" db="EMBL/GenBank/DDBJ databases">
        <authorList>
            <person name="Kallberg Y."/>
            <person name="Tangrot J."/>
            <person name="Rosling A."/>
        </authorList>
    </citation>
    <scope>NUCLEOTIDE SEQUENCE</scope>
    <source>
        <strain evidence="2">FL966</strain>
    </source>
</reference>
<sequence length="177" mass="19918">SKPNKMENEDNLSLSSENNSETETISTTPISTTPSASSANSLAFASKYEDEKSYNTYLNLIYKQQGESSNEEEYDSSTSNDDNEIPSGAKKEINVDEFNRIESLPVADTNDDTLEEREKSLELLQKLYDFVKEDSQDRDINMQQQISIYDCSDDDDFFKALESKLGGGLSVVENEDE</sequence>
<dbReference type="EMBL" id="CAJVQA010017593">
    <property type="protein sequence ID" value="CAG8749550.1"/>
    <property type="molecule type" value="Genomic_DNA"/>
</dbReference>
<comment type="caution">
    <text evidence="2">The sequence shown here is derived from an EMBL/GenBank/DDBJ whole genome shotgun (WGS) entry which is preliminary data.</text>
</comment>
<keyword evidence="3" id="KW-1185">Reference proteome</keyword>
<feature type="non-terminal residue" evidence="2">
    <location>
        <position position="177"/>
    </location>
</feature>
<feature type="compositionally biased region" description="Low complexity" evidence="1">
    <location>
        <begin position="12"/>
        <end position="39"/>
    </location>
</feature>
<organism evidence="2 3">
    <name type="scientific">Cetraspora pellucida</name>
    <dbReference type="NCBI Taxonomy" id="1433469"/>
    <lineage>
        <taxon>Eukaryota</taxon>
        <taxon>Fungi</taxon>
        <taxon>Fungi incertae sedis</taxon>
        <taxon>Mucoromycota</taxon>
        <taxon>Glomeromycotina</taxon>
        <taxon>Glomeromycetes</taxon>
        <taxon>Diversisporales</taxon>
        <taxon>Gigasporaceae</taxon>
        <taxon>Cetraspora</taxon>
    </lineage>
</organism>
<evidence type="ECO:0000313" key="3">
    <source>
        <dbReference type="Proteomes" id="UP000789759"/>
    </source>
</evidence>
<feature type="region of interest" description="Disordered" evidence="1">
    <location>
        <begin position="1"/>
        <end position="39"/>
    </location>
</feature>
<dbReference type="OrthoDB" id="2427034at2759"/>
<dbReference type="AlphaFoldDB" id="A0A9N9NPF2"/>
<gene>
    <name evidence="2" type="ORF">CPELLU_LOCUS14610</name>
</gene>
<evidence type="ECO:0000313" key="2">
    <source>
        <dbReference type="EMBL" id="CAG8749550.1"/>
    </source>
</evidence>
<accession>A0A9N9NPF2</accession>
<evidence type="ECO:0000256" key="1">
    <source>
        <dbReference type="SAM" id="MobiDB-lite"/>
    </source>
</evidence>
<name>A0A9N9NPF2_9GLOM</name>
<protein>
    <submittedName>
        <fullName evidence="2">20296_t:CDS:1</fullName>
    </submittedName>
</protein>
<feature type="non-terminal residue" evidence="2">
    <location>
        <position position="1"/>
    </location>
</feature>
<dbReference type="Proteomes" id="UP000789759">
    <property type="component" value="Unassembled WGS sequence"/>
</dbReference>